<evidence type="ECO:0000259" key="3">
    <source>
        <dbReference type="Pfam" id="PF00185"/>
    </source>
</evidence>
<dbReference type="EMBL" id="AMZN01000025">
    <property type="protein sequence ID" value="ELR72279.1"/>
    <property type="molecule type" value="Genomic_DNA"/>
</dbReference>
<accession>L8JXE3</accession>
<keyword evidence="1 2" id="KW-0808">Transferase</keyword>
<dbReference type="InterPro" id="IPR006130">
    <property type="entry name" value="Asp/Orn_carbamoylTrfase"/>
</dbReference>
<dbReference type="PANTHER" id="PTHR45753">
    <property type="entry name" value="ORNITHINE CARBAMOYLTRANSFERASE, MITOCHONDRIAL"/>
    <property type="match status" value="1"/>
</dbReference>
<dbReference type="Pfam" id="PF02729">
    <property type="entry name" value="OTCace_N"/>
    <property type="match status" value="1"/>
</dbReference>
<dbReference type="PRINTS" id="PR00100">
    <property type="entry name" value="AOTCASE"/>
</dbReference>
<dbReference type="GO" id="GO:0019240">
    <property type="term" value="P:citrulline biosynthetic process"/>
    <property type="evidence" value="ECO:0007669"/>
    <property type="project" value="TreeGrafter"/>
</dbReference>
<protein>
    <submittedName>
        <fullName evidence="5">Ornithine carbamoyltransferase</fullName>
    </submittedName>
</protein>
<dbReference type="GO" id="GO:0042450">
    <property type="term" value="P:L-arginine biosynthetic process via ornithine"/>
    <property type="evidence" value="ECO:0007669"/>
    <property type="project" value="TreeGrafter"/>
</dbReference>
<dbReference type="STRING" id="1237149.C900_01694"/>
<organism evidence="5 6">
    <name type="scientific">Fulvivirga imtechensis AK7</name>
    <dbReference type="NCBI Taxonomy" id="1237149"/>
    <lineage>
        <taxon>Bacteria</taxon>
        <taxon>Pseudomonadati</taxon>
        <taxon>Bacteroidota</taxon>
        <taxon>Cytophagia</taxon>
        <taxon>Cytophagales</taxon>
        <taxon>Fulvivirgaceae</taxon>
        <taxon>Fulvivirga</taxon>
    </lineage>
</organism>
<reference evidence="5 6" key="1">
    <citation type="submission" date="2012-12" db="EMBL/GenBank/DDBJ databases">
        <title>Genome assembly of Fulvivirga imtechensis AK7.</title>
        <authorList>
            <person name="Nupur N."/>
            <person name="Khatri I."/>
            <person name="Kumar R."/>
            <person name="Subramanian S."/>
            <person name="Pinnaka A."/>
        </authorList>
    </citation>
    <scope>NUCLEOTIDE SEQUENCE [LARGE SCALE GENOMIC DNA]</scope>
    <source>
        <strain evidence="5 6">AK7</strain>
    </source>
</reference>
<dbReference type="Pfam" id="PF00185">
    <property type="entry name" value="OTCace"/>
    <property type="match status" value="1"/>
</dbReference>
<dbReference type="OrthoDB" id="9802587at2"/>
<evidence type="ECO:0000313" key="6">
    <source>
        <dbReference type="Proteomes" id="UP000011135"/>
    </source>
</evidence>
<dbReference type="InterPro" id="IPR036901">
    <property type="entry name" value="Asp/Orn_carbamoylTrfase_sf"/>
</dbReference>
<name>L8JXE3_9BACT</name>
<evidence type="ECO:0000313" key="5">
    <source>
        <dbReference type="EMBL" id="ELR72279.1"/>
    </source>
</evidence>
<sequence length="339" mass="38592">MDTATAIPANQASEKKIDKPRNFLDIRDFSHEELLYIIELTEKIKKGELDVTKVLSNKHFGLLFGSASTRTRVSFQVGIRQMGGFAEHLSTADLQLSNHENIKDTSAVLGRFLDGLIVRLYDMDQYGQGRENLKLISRYANIPIISALDDKDHPCQVMADLFTLKEKFGPEYKKKKLVFTWAYAERQKSPGVPHSMLSAASMLGMNVTFAHPKGFDLDKEYVEYAQAKIGASGGHLSFSNDLMEASENADVIYAKSWKAMYIPKEEEYKLRNKVRPYWTVSERHFKVANKGALFMNCLPIIRGEQATTEVIDRPDSILYDEAENRLHAQKAILYHLYKQ</sequence>
<evidence type="ECO:0000256" key="2">
    <source>
        <dbReference type="RuleBase" id="RU003634"/>
    </source>
</evidence>
<feature type="domain" description="Aspartate/ornithine carbamoyltransferase Asp/Orn-binding" evidence="3">
    <location>
        <begin position="192"/>
        <end position="336"/>
    </location>
</feature>
<dbReference type="RefSeq" id="WP_009579130.1">
    <property type="nucleotide sequence ID" value="NZ_AMZN01000025.1"/>
</dbReference>
<feature type="domain" description="Aspartate/ornithine carbamoyltransferase carbamoyl-P binding" evidence="4">
    <location>
        <begin position="21"/>
        <end position="166"/>
    </location>
</feature>
<dbReference type="Gene3D" id="3.40.50.1370">
    <property type="entry name" value="Aspartate/ornithine carbamoyltransferase"/>
    <property type="match status" value="2"/>
</dbReference>
<dbReference type="AlphaFoldDB" id="L8JXE3"/>
<evidence type="ECO:0000256" key="1">
    <source>
        <dbReference type="ARBA" id="ARBA00022679"/>
    </source>
</evidence>
<dbReference type="PANTHER" id="PTHR45753:SF3">
    <property type="entry name" value="ORNITHINE TRANSCARBAMYLASE, MITOCHONDRIAL"/>
    <property type="match status" value="1"/>
</dbReference>
<dbReference type="eggNOG" id="COG0078">
    <property type="taxonomic scope" value="Bacteria"/>
</dbReference>
<dbReference type="Proteomes" id="UP000011135">
    <property type="component" value="Unassembled WGS sequence"/>
</dbReference>
<proteinExistence type="inferred from homology"/>
<comment type="caution">
    <text evidence="5">The sequence shown here is derived from an EMBL/GenBank/DDBJ whole genome shotgun (WGS) entry which is preliminary data.</text>
</comment>
<keyword evidence="6" id="KW-1185">Reference proteome</keyword>
<dbReference type="InterPro" id="IPR006132">
    <property type="entry name" value="Asp/Orn_carbamoyltranf_P-bd"/>
</dbReference>
<dbReference type="InterPro" id="IPR002292">
    <property type="entry name" value="Orn/put_carbamltrans"/>
</dbReference>
<dbReference type="InterPro" id="IPR006131">
    <property type="entry name" value="Asp_carbamoyltransf_Asp/Orn-bd"/>
</dbReference>
<gene>
    <name evidence="5" type="ORF">C900_01694</name>
</gene>
<dbReference type="GO" id="GO:0016597">
    <property type="term" value="F:amino acid binding"/>
    <property type="evidence" value="ECO:0007669"/>
    <property type="project" value="InterPro"/>
</dbReference>
<dbReference type="PATRIC" id="fig|1237149.3.peg.1647"/>
<dbReference type="GO" id="GO:0004585">
    <property type="term" value="F:ornithine carbamoyltransferase activity"/>
    <property type="evidence" value="ECO:0007669"/>
    <property type="project" value="TreeGrafter"/>
</dbReference>
<comment type="similarity">
    <text evidence="2">Belongs to the aspartate/ornithine carbamoyltransferase superfamily.</text>
</comment>
<dbReference type="SUPFAM" id="SSF53671">
    <property type="entry name" value="Aspartate/ornithine carbamoyltransferase"/>
    <property type="match status" value="1"/>
</dbReference>
<dbReference type="PRINTS" id="PR00102">
    <property type="entry name" value="OTCASE"/>
</dbReference>
<evidence type="ECO:0000259" key="4">
    <source>
        <dbReference type="Pfam" id="PF02729"/>
    </source>
</evidence>